<organism evidence="2 3">
    <name type="scientific">Caenorhabditis tropicalis</name>
    <dbReference type="NCBI Taxonomy" id="1561998"/>
    <lineage>
        <taxon>Eukaryota</taxon>
        <taxon>Metazoa</taxon>
        <taxon>Ecdysozoa</taxon>
        <taxon>Nematoda</taxon>
        <taxon>Chromadorea</taxon>
        <taxon>Rhabditida</taxon>
        <taxon>Rhabditina</taxon>
        <taxon>Rhabditomorpha</taxon>
        <taxon>Rhabditoidea</taxon>
        <taxon>Rhabditidae</taxon>
        <taxon>Peloderinae</taxon>
        <taxon>Caenorhabditis</taxon>
    </lineage>
</organism>
<dbReference type="STRING" id="1561998.A0A1I7TPC6"/>
<name>A0A1I7TPC6_9PELO</name>
<proteinExistence type="predicted"/>
<keyword evidence="1" id="KW-0175">Coiled coil</keyword>
<dbReference type="WBParaSite" id="Csp11.Scaffold629.g10442.t1">
    <property type="protein sequence ID" value="Csp11.Scaffold629.g10442.t1"/>
    <property type="gene ID" value="Csp11.Scaffold629.g10442"/>
</dbReference>
<evidence type="ECO:0000256" key="1">
    <source>
        <dbReference type="SAM" id="Coils"/>
    </source>
</evidence>
<reference evidence="3" key="1">
    <citation type="submission" date="2016-11" db="UniProtKB">
        <authorList>
            <consortium name="WormBaseParasite"/>
        </authorList>
    </citation>
    <scope>IDENTIFICATION</scope>
</reference>
<dbReference type="AlphaFoldDB" id="A0A1I7TPC6"/>
<feature type="coiled-coil region" evidence="1">
    <location>
        <begin position="186"/>
        <end position="213"/>
    </location>
</feature>
<dbReference type="Gene3D" id="2.60.120.650">
    <property type="entry name" value="Cupin"/>
    <property type="match status" value="1"/>
</dbReference>
<keyword evidence="2" id="KW-1185">Reference proteome</keyword>
<protein>
    <submittedName>
        <fullName evidence="3">Glutaredoxin domain-containing protein</fullName>
    </submittedName>
</protein>
<evidence type="ECO:0000313" key="2">
    <source>
        <dbReference type="Proteomes" id="UP000095282"/>
    </source>
</evidence>
<dbReference type="eggNOG" id="KOG1246">
    <property type="taxonomic scope" value="Eukaryota"/>
</dbReference>
<sequence>MPSASHILWQNVVQLGYCGRSGCHQENKKMFSAPKMQSVKSLFKSIGVENNKYFFANLQNHGVKERCQQARSQLPVAVYEVTEKSQRTEQQIKFILNTHSLCVLKNFGTVYAIDYDTFRAEALTELFPDMEVSIRRQLPQSTKDTSSYGCKQKKNTWLLSTHEQTMPLKQFMEHRKHIKEIASETYEKILKDGKKAEDHLKELEKKLEDCTLEGPFQGRQNNFCKPVTYLQPFVFKNFAW</sequence>
<accession>A0A1I7TPC6</accession>
<evidence type="ECO:0000313" key="3">
    <source>
        <dbReference type="WBParaSite" id="Csp11.Scaffold629.g10442.t1"/>
    </source>
</evidence>
<dbReference type="Proteomes" id="UP000095282">
    <property type="component" value="Unplaced"/>
</dbReference>